<organism evidence="1">
    <name type="scientific">Tanacetum cinerariifolium</name>
    <name type="common">Dalmatian daisy</name>
    <name type="synonym">Chrysanthemum cinerariifolium</name>
    <dbReference type="NCBI Taxonomy" id="118510"/>
    <lineage>
        <taxon>Eukaryota</taxon>
        <taxon>Viridiplantae</taxon>
        <taxon>Streptophyta</taxon>
        <taxon>Embryophyta</taxon>
        <taxon>Tracheophyta</taxon>
        <taxon>Spermatophyta</taxon>
        <taxon>Magnoliopsida</taxon>
        <taxon>eudicotyledons</taxon>
        <taxon>Gunneridae</taxon>
        <taxon>Pentapetalae</taxon>
        <taxon>asterids</taxon>
        <taxon>campanulids</taxon>
        <taxon>Asterales</taxon>
        <taxon>Asteraceae</taxon>
        <taxon>Asteroideae</taxon>
        <taxon>Anthemideae</taxon>
        <taxon>Anthemidinae</taxon>
        <taxon>Tanacetum</taxon>
    </lineage>
</organism>
<dbReference type="AlphaFoldDB" id="A0A6L2LTB3"/>
<name>A0A6L2LTB3_TANCI</name>
<dbReference type="EMBL" id="BKCJ010005091">
    <property type="protein sequence ID" value="GEU64858.1"/>
    <property type="molecule type" value="Genomic_DNA"/>
</dbReference>
<accession>A0A6L2LTB3</accession>
<proteinExistence type="predicted"/>
<comment type="caution">
    <text evidence="1">The sequence shown here is derived from an EMBL/GenBank/DDBJ whole genome shotgun (WGS) entry which is preliminary data.</text>
</comment>
<protein>
    <submittedName>
        <fullName evidence="1">Uncharacterized protein</fullName>
    </submittedName>
</protein>
<sequence length="162" mass="18755">MSSNPAFEHSSQSHVRSLCSAEFIFKVSFCIPFRSYKKFTNLHEQVHKRPPTAVELFELTHTKNEAFITLKSERVAAAYNGALVDKFGSDSTKHPIYDVDLWKKCAEDDMKGEMLGWSSMSDPQYTELKEELKEEVKVDLEEEIKVELKEEMKANLKEEMKK</sequence>
<evidence type="ECO:0000313" key="1">
    <source>
        <dbReference type="EMBL" id="GEU64858.1"/>
    </source>
</evidence>
<reference evidence="1" key="1">
    <citation type="journal article" date="2019" name="Sci. Rep.">
        <title>Draft genome of Tanacetum cinerariifolium, the natural source of mosquito coil.</title>
        <authorList>
            <person name="Yamashiro T."/>
            <person name="Shiraishi A."/>
            <person name="Satake H."/>
            <person name="Nakayama K."/>
        </authorList>
    </citation>
    <scope>NUCLEOTIDE SEQUENCE</scope>
</reference>
<gene>
    <name evidence="1" type="ORF">Tci_036836</name>
</gene>